<evidence type="ECO:0000313" key="2">
    <source>
        <dbReference type="Proteomes" id="UP000823388"/>
    </source>
</evidence>
<accession>A0A8T0VNJ7</accession>
<dbReference type="AlphaFoldDB" id="A0A8T0VNJ7"/>
<dbReference type="EMBL" id="CM029040">
    <property type="protein sequence ID" value="KAG2636007.1"/>
    <property type="molecule type" value="Genomic_DNA"/>
</dbReference>
<comment type="caution">
    <text evidence="1">The sequence shown here is derived from an EMBL/GenBank/DDBJ whole genome shotgun (WGS) entry which is preliminary data.</text>
</comment>
<proteinExistence type="predicted"/>
<reference evidence="1" key="1">
    <citation type="submission" date="2020-05" db="EMBL/GenBank/DDBJ databases">
        <title>WGS assembly of Panicum virgatum.</title>
        <authorList>
            <person name="Lovell J.T."/>
            <person name="Jenkins J."/>
            <person name="Shu S."/>
            <person name="Juenger T.E."/>
            <person name="Schmutz J."/>
        </authorList>
    </citation>
    <scope>NUCLEOTIDE SEQUENCE</scope>
    <source>
        <strain evidence="1">AP13</strain>
    </source>
</reference>
<organism evidence="1 2">
    <name type="scientific">Panicum virgatum</name>
    <name type="common">Blackwell switchgrass</name>
    <dbReference type="NCBI Taxonomy" id="38727"/>
    <lineage>
        <taxon>Eukaryota</taxon>
        <taxon>Viridiplantae</taxon>
        <taxon>Streptophyta</taxon>
        <taxon>Embryophyta</taxon>
        <taxon>Tracheophyta</taxon>
        <taxon>Spermatophyta</taxon>
        <taxon>Magnoliopsida</taxon>
        <taxon>Liliopsida</taxon>
        <taxon>Poales</taxon>
        <taxon>Poaceae</taxon>
        <taxon>PACMAD clade</taxon>
        <taxon>Panicoideae</taxon>
        <taxon>Panicodae</taxon>
        <taxon>Paniceae</taxon>
        <taxon>Panicinae</taxon>
        <taxon>Panicum</taxon>
        <taxon>Panicum sect. Hiantes</taxon>
    </lineage>
</organism>
<gene>
    <name evidence="1" type="ORF">PVAP13_2NG413503</name>
</gene>
<dbReference type="Proteomes" id="UP000823388">
    <property type="component" value="Chromosome 2N"/>
</dbReference>
<dbReference type="Gene3D" id="1.25.40.10">
    <property type="entry name" value="Tetratricopeptide repeat domain"/>
    <property type="match status" value="1"/>
</dbReference>
<dbReference type="Pfam" id="PF20431">
    <property type="entry name" value="E_motif"/>
    <property type="match status" value="1"/>
</dbReference>
<name>A0A8T0VNJ7_PANVG</name>
<dbReference type="PANTHER" id="PTHR47926">
    <property type="entry name" value="PENTATRICOPEPTIDE REPEAT-CONTAINING PROTEIN"/>
    <property type="match status" value="1"/>
</dbReference>
<dbReference type="InterPro" id="IPR046960">
    <property type="entry name" value="PPR_At4g14850-like_plant"/>
</dbReference>
<dbReference type="GO" id="GO:0003723">
    <property type="term" value="F:RNA binding"/>
    <property type="evidence" value="ECO:0007669"/>
    <property type="project" value="InterPro"/>
</dbReference>
<sequence>MLGRNGRFDEALGMIEKMPFKPDVMIWMTLLASCKLHRNLDVGKLAADKLMELSERDSARYVLMSNIYAMHGECHDARRMDEVGVTKEAGEKLD</sequence>
<dbReference type="GO" id="GO:0009451">
    <property type="term" value="P:RNA modification"/>
    <property type="evidence" value="ECO:0007669"/>
    <property type="project" value="InterPro"/>
</dbReference>
<dbReference type="PROSITE" id="PS51257">
    <property type="entry name" value="PROKAR_LIPOPROTEIN"/>
    <property type="match status" value="1"/>
</dbReference>
<dbReference type="InterPro" id="IPR046848">
    <property type="entry name" value="E_motif"/>
</dbReference>
<keyword evidence="2" id="KW-1185">Reference proteome</keyword>
<dbReference type="InterPro" id="IPR011990">
    <property type="entry name" value="TPR-like_helical_dom_sf"/>
</dbReference>
<evidence type="ECO:0008006" key="3">
    <source>
        <dbReference type="Google" id="ProtNLM"/>
    </source>
</evidence>
<dbReference type="PANTHER" id="PTHR47926:SF364">
    <property type="entry name" value="PENTATRICOPEPTIDE REPEAT-CONTAINING PROTEIN"/>
    <property type="match status" value="1"/>
</dbReference>
<evidence type="ECO:0000313" key="1">
    <source>
        <dbReference type="EMBL" id="KAG2636007.1"/>
    </source>
</evidence>
<protein>
    <recommendedName>
        <fullName evidence="3">Pentatricopeptide repeat-containing protein</fullName>
    </recommendedName>
</protein>